<accession>A0A0F9MM57</accession>
<reference evidence="1" key="1">
    <citation type="journal article" date="2015" name="Nature">
        <title>Complex archaea that bridge the gap between prokaryotes and eukaryotes.</title>
        <authorList>
            <person name="Spang A."/>
            <person name="Saw J.H."/>
            <person name="Jorgensen S.L."/>
            <person name="Zaremba-Niedzwiedzka K."/>
            <person name="Martijn J."/>
            <person name="Lind A.E."/>
            <person name="van Eijk R."/>
            <person name="Schleper C."/>
            <person name="Guy L."/>
            <person name="Ettema T.J."/>
        </authorList>
    </citation>
    <scope>NUCLEOTIDE SEQUENCE</scope>
</reference>
<dbReference type="EMBL" id="LAZR01005374">
    <property type="protein sequence ID" value="KKN00447.1"/>
    <property type="molecule type" value="Genomic_DNA"/>
</dbReference>
<evidence type="ECO:0000313" key="1">
    <source>
        <dbReference type="EMBL" id="KKN00447.1"/>
    </source>
</evidence>
<comment type="caution">
    <text evidence="1">The sequence shown here is derived from an EMBL/GenBank/DDBJ whole genome shotgun (WGS) entry which is preliminary data.</text>
</comment>
<feature type="non-terminal residue" evidence="1">
    <location>
        <position position="1"/>
    </location>
</feature>
<dbReference type="AlphaFoldDB" id="A0A0F9MM57"/>
<proteinExistence type="predicted"/>
<gene>
    <name evidence="1" type="ORF">LCGC14_1137810</name>
</gene>
<organism evidence="1">
    <name type="scientific">marine sediment metagenome</name>
    <dbReference type="NCBI Taxonomy" id="412755"/>
    <lineage>
        <taxon>unclassified sequences</taxon>
        <taxon>metagenomes</taxon>
        <taxon>ecological metagenomes</taxon>
    </lineage>
</organism>
<sequence length="158" mass="17837">IDALREMLGIETIALDELQEGEFIDIVDGQQTFDGFEPPVVAENKKNQADIDLLLGQWNEMARSCGLAERLRIKYRSSVYKKIVLCFKDEEWLAKYRQALDAIPGLELLTKPGSTGTSKWRANFDWFVAPNSVNMILNGKYGLPANTTGMHHDEDIGF</sequence>
<protein>
    <submittedName>
        <fullName evidence="1">Uncharacterized protein</fullName>
    </submittedName>
</protein>
<name>A0A0F9MM57_9ZZZZ</name>